<dbReference type="GO" id="GO:0005615">
    <property type="term" value="C:extracellular space"/>
    <property type="evidence" value="ECO:0007669"/>
    <property type="project" value="TreeGrafter"/>
</dbReference>
<dbReference type="PANTHER" id="PTHR10974">
    <property type="entry name" value="FI08016P-RELATED"/>
    <property type="match status" value="1"/>
</dbReference>
<reference evidence="3" key="1">
    <citation type="submission" date="2016-06" db="UniProtKB">
        <authorList>
            <consortium name="WormBaseParasite"/>
        </authorList>
    </citation>
    <scope>IDENTIFICATION</scope>
</reference>
<proteinExistence type="predicted"/>
<dbReference type="AlphaFoldDB" id="A0A183EXH1"/>
<evidence type="ECO:0000313" key="2">
    <source>
        <dbReference type="Proteomes" id="UP000271098"/>
    </source>
</evidence>
<keyword evidence="2" id="KW-1185">Reference proteome</keyword>
<protein>
    <submittedName>
        <fullName evidence="1 3">Uncharacterized protein</fullName>
    </submittedName>
</protein>
<dbReference type="EMBL" id="UYRT01106166">
    <property type="protein sequence ID" value="VDN44488.1"/>
    <property type="molecule type" value="Genomic_DNA"/>
</dbReference>
<gene>
    <name evidence="1" type="ORF">GPUH_LOCUS25663</name>
</gene>
<dbReference type="InterPro" id="IPR004245">
    <property type="entry name" value="DUF229"/>
</dbReference>
<name>A0A183EXH1_9BILA</name>
<dbReference type="Proteomes" id="UP000271098">
    <property type="component" value="Unassembled WGS sequence"/>
</dbReference>
<evidence type="ECO:0000313" key="1">
    <source>
        <dbReference type="EMBL" id="VDN44488.1"/>
    </source>
</evidence>
<reference evidence="1 2" key="2">
    <citation type="submission" date="2018-11" db="EMBL/GenBank/DDBJ databases">
        <authorList>
            <consortium name="Pathogen Informatics"/>
        </authorList>
    </citation>
    <scope>NUCLEOTIDE SEQUENCE [LARGE SCALE GENOMIC DNA]</scope>
</reference>
<sequence length="134" mass="15618">MRQLEERLPFFAIALPKWFRESEKGREAWKNLQNNKERLTTPFDIHSTLMDILHWPSVEEQKTVGQLSKRSLSLFRPIPSNRTCKHAGIEPHWCTCLNWELVSDPAQLPLSTMLVQTVIDVFNNETEPERTSCA</sequence>
<organism evidence="3">
    <name type="scientific">Gongylonema pulchrum</name>
    <dbReference type="NCBI Taxonomy" id="637853"/>
    <lineage>
        <taxon>Eukaryota</taxon>
        <taxon>Metazoa</taxon>
        <taxon>Ecdysozoa</taxon>
        <taxon>Nematoda</taxon>
        <taxon>Chromadorea</taxon>
        <taxon>Rhabditida</taxon>
        <taxon>Spirurina</taxon>
        <taxon>Spiruromorpha</taxon>
        <taxon>Spiruroidea</taxon>
        <taxon>Gongylonematidae</taxon>
        <taxon>Gongylonema</taxon>
    </lineage>
</organism>
<dbReference type="OrthoDB" id="413313at2759"/>
<evidence type="ECO:0000313" key="3">
    <source>
        <dbReference type="WBParaSite" id="GPUH_0002569201-mRNA-1"/>
    </source>
</evidence>
<accession>A0A183EXH1</accession>
<dbReference type="PANTHER" id="PTHR10974:SF1">
    <property type="entry name" value="FI08016P-RELATED"/>
    <property type="match status" value="1"/>
</dbReference>
<dbReference type="WBParaSite" id="GPUH_0002569201-mRNA-1">
    <property type="protein sequence ID" value="GPUH_0002569201-mRNA-1"/>
    <property type="gene ID" value="GPUH_0002569201"/>
</dbReference>
<dbReference type="Pfam" id="PF02995">
    <property type="entry name" value="DUF229"/>
    <property type="match status" value="1"/>
</dbReference>